<dbReference type="EMBL" id="JAUJEA010000013">
    <property type="protein sequence ID" value="MDN5204879.1"/>
    <property type="molecule type" value="Genomic_DNA"/>
</dbReference>
<gene>
    <name evidence="1" type="ORF">QQ008_26040</name>
</gene>
<dbReference type="PROSITE" id="PS51257">
    <property type="entry name" value="PROKAR_LIPOPROTEIN"/>
    <property type="match status" value="1"/>
</dbReference>
<reference evidence="1" key="1">
    <citation type="submission" date="2023-06" db="EMBL/GenBank/DDBJ databases">
        <title>Genomic of Parafulvivirga corallium.</title>
        <authorList>
            <person name="Wang G."/>
        </authorList>
    </citation>
    <scope>NUCLEOTIDE SEQUENCE</scope>
    <source>
        <strain evidence="1">BMA10</strain>
    </source>
</reference>
<protein>
    <submittedName>
        <fullName evidence="1">Uncharacterized protein</fullName>
    </submittedName>
</protein>
<keyword evidence="2" id="KW-1185">Reference proteome</keyword>
<dbReference type="RefSeq" id="WP_346754902.1">
    <property type="nucleotide sequence ID" value="NZ_JAUJEA010000013.1"/>
</dbReference>
<accession>A0ABT8KVS9</accession>
<evidence type="ECO:0000313" key="2">
    <source>
        <dbReference type="Proteomes" id="UP001172082"/>
    </source>
</evidence>
<sequence length="124" mass="14151">MRSLKFTFIFLVCLLVFLSCEKNDISPGDLEVSSHDKVLKIHNRFESEIYYFVVERNTAALINWVPRVGKNSPFVESGKTVEVNFESILGYKDDAEEAIVYYWIAIHQKGSLVPGNVHSIIVNL</sequence>
<evidence type="ECO:0000313" key="1">
    <source>
        <dbReference type="EMBL" id="MDN5204879.1"/>
    </source>
</evidence>
<proteinExistence type="predicted"/>
<organism evidence="1 2">
    <name type="scientific">Splendidivirga corallicola</name>
    <dbReference type="NCBI Taxonomy" id="3051826"/>
    <lineage>
        <taxon>Bacteria</taxon>
        <taxon>Pseudomonadati</taxon>
        <taxon>Bacteroidota</taxon>
        <taxon>Cytophagia</taxon>
        <taxon>Cytophagales</taxon>
        <taxon>Splendidivirgaceae</taxon>
        <taxon>Splendidivirga</taxon>
    </lineage>
</organism>
<comment type="caution">
    <text evidence="1">The sequence shown here is derived from an EMBL/GenBank/DDBJ whole genome shotgun (WGS) entry which is preliminary data.</text>
</comment>
<name>A0ABT8KVS9_9BACT</name>
<dbReference type="Proteomes" id="UP001172082">
    <property type="component" value="Unassembled WGS sequence"/>
</dbReference>